<dbReference type="EMBL" id="BRXW01000213">
    <property type="protein sequence ID" value="GMI14408.1"/>
    <property type="molecule type" value="Genomic_DNA"/>
</dbReference>
<reference evidence="3" key="1">
    <citation type="journal article" date="2023" name="Commun. Biol.">
        <title>Genome analysis of Parmales, the sister group of diatoms, reveals the evolutionary specialization of diatoms from phago-mixotrophs to photoautotrophs.</title>
        <authorList>
            <person name="Ban H."/>
            <person name="Sato S."/>
            <person name="Yoshikawa S."/>
            <person name="Yamada K."/>
            <person name="Nakamura Y."/>
            <person name="Ichinomiya M."/>
            <person name="Sato N."/>
            <person name="Blanc-Mathieu R."/>
            <person name="Endo H."/>
            <person name="Kuwata A."/>
            <person name="Ogata H."/>
        </authorList>
    </citation>
    <scope>NUCLEOTIDE SEQUENCE [LARGE SCALE GENOMIC DNA]</scope>
    <source>
        <strain evidence="3">NIES 3700</strain>
    </source>
</reference>
<keyword evidence="3" id="KW-1185">Reference proteome</keyword>
<proteinExistence type="predicted"/>
<feature type="region of interest" description="Disordered" evidence="1">
    <location>
        <begin position="1"/>
        <end position="27"/>
    </location>
</feature>
<evidence type="ECO:0000313" key="2">
    <source>
        <dbReference type="EMBL" id="GMI14408.1"/>
    </source>
</evidence>
<dbReference type="Proteomes" id="UP001165122">
    <property type="component" value="Unassembled WGS sequence"/>
</dbReference>
<sequence length="306" mass="34304">MKSSQSPSNPSSASAPLTTPPQKPTDEIDVIRAQFAALANERNTLKRSIQNDRTRRIELQQLIKDTREGIQKIMPKYSEFENEYVSVQSALSNEKEREKALASRREKLGLEQRTLNENVEVMMLENEDAVKAHNDGLMILFDDFSEQLDGAYDKLLIIPNSTPAALASLDKLVTESPSIVPYPAKPLIAALNNERMTAAKISEDQDKLEAMTKKALGCCLHIKDKLVDHNSIMSSNNLGGIRTNGALECDKIQEYFEGIETVIGEQPEYKDLNLRECGDLEKDLTHIRAFALEETHYPRGDDMLLA</sequence>
<evidence type="ECO:0000313" key="3">
    <source>
        <dbReference type="Proteomes" id="UP001165122"/>
    </source>
</evidence>
<name>A0A9W7FLY0_9STRA</name>
<dbReference type="AlphaFoldDB" id="A0A9W7FLY0"/>
<protein>
    <submittedName>
        <fullName evidence="2">Uncharacterized protein</fullName>
    </submittedName>
</protein>
<organism evidence="2 3">
    <name type="scientific">Triparma laevis f. longispina</name>
    <dbReference type="NCBI Taxonomy" id="1714387"/>
    <lineage>
        <taxon>Eukaryota</taxon>
        <taxon>Sar</taxon>
        <taxon>Stramenopiles</taxon>
        <taxon>Ochrophyta</taxon>
        <taxon>Bolidophyceae</taxon>
        <taxon>Parmales</taxon>
        <taxon>Triparmaceae</taxon>
        <taxon>Triparma</taxon>
    </lineage>
</organism>
<evidence type="ECO:0000256" key="1">
    <source>
        <dbReference type="SAM" id="MobiDB-lite"/>
    </source>
</evidence>
<gene>
    <name evidence="2" type="ORF">TrLO_g2423</name>
</gene>
<accession>A0A9W7FLY0</accession>
<dbReference type="OrthoDB" id="10374824at2759"/>
<comment type="caution">
    <text evidence="2">The sequence shown here is derived from an EMBL/GenBank/DDBJ whole genome shotgun (WGS) entry which is preliminary data.</text>
</comment>
<feature type="compositionally biased region" description="Low complexity" evidence="1">
    <location>
        <begin position="1"/>
        <end position="17"/>
    </location>
</feature>